<organism evidence="1 2">
    <name type="scientific">Pyrococcus kukulkanii</name>
    <dbReference type="NCBI Taxonomy" id="1609559"/>
    <lineage>
        <taxon>Archaea</taxon>
        <taxon>Methanobacteriati</taxon>
        <taxon>Methanobacteriota</taxon>
        <taxon>Thermococci</taxon>
        <taxon>Thermococcales</taxon>
        <taxon>Thermococcaceae</taxon>
        <taxon>Pyrococcus</taxon>
    </lineage>
</organism>
<dbReference type="GeneID" id="28490822"/>
<name>A0A127B8U4_9EURY</name>
<dbReference type="KEGG" id="pyc:TQ32_03260"/>
<dbReference type="AlphaFoldDB" id="A0A127B8U4"/>
<dbReference type="EMBL" id="CP010835">
    <property type="protein sequence ID" value="AMM53607.1"/>
    <property type="molecule type" value="Genomic_DNA"/>
</dbReference>
<dbReference type="OrthoDB" id="378822at2157"/>
<proteinExistence type="predicted"/>
<reference evidence="2" key="1">
    <citation type="submission" date="2015-02" db="EMBL/GenBank/DDBJ databases">
        <title>Pyrococcus kukulkanii sp. nov., a novel hyperthermophilic archaeon isolated from a deep-sea hydrothermal vent at the Guaymas Basin.</title>
        <authorList>
            <person name="Oger P.M."/>
            <person name="Callac N."/>
            <person name="Jebbar M."/>
            <person name="Godfroy A."/>
        </authorList>
    </citation>
    <scope>NUCLEOTIDE SEQUENCE [LARGE SCALE GENOMIC DNA]</scope>
    <source>
        <strain evidence="2">NCB100</strain>
    </source>
</reference>
<evidence type="ECO:0000313" key="2">
    <source>
        <dbReference type="Proteomes" id="UP000070587"/>
    </source>
</evidence>
<reference evidence="1 2" key="2">
    <citation type="journal article" date="2016" name="Int. J. Syst. Evol. Microbiol.">
        <title>Pyrococcus kukulkanii sp. nov., a hyperthermophilic, piezophilic archaeon isolated from a deep-sea hydrothermal vent.</title>
        <authorList>
            <person name="Callac N."/>
            <person name="Oger P."/>
            <person name="Lesongeur F."/>
            <person name="Rattray J.E."/>
            <person name="Vannier P."/>
            <person name="Michoud G."/>
            <person name="Beauverger M."/>
            <person name="Gayet N."/>
            <person name="Rouxel O."/>
            <person name="Jebbar M."/>
            <person name="Godfroy A."/>
        </authorList>
    </citation>
    <scope>NUCLEOTIDE SEQUENCE [LARGE SCALE GENOMIC DNA]</scope>
    <source>
        <strain evidence="1 2">NCB100</strain>
    </source>
</reference>
<dbReference type="PATRIC" id="fig|1609559.3.peg.684"/>
<gene>
    <name evidence="1" type="ORF">TQ32_03260</name>
</gene>
<dbReference type="RefSeq" id="WP_068320971.1">
    <property type="nucleotide sequence ID" value="NZ_CP010835.1"/>
</dbReference>
<protein>
    <submittedName>
        <fullName evidence="1">Uncharacterized protein</fullName>
    </submittedName>
</protein>
<sequence>MEGINESNKLLGNNHTGEYDPLDPIVSIWPEIVESVSPRIVGELDMESGKIENIEVIEDLGNDNIVISEGNIVEFSIKVKSPQVPEDVLLQLLDIVLDNPMRQFKDHRKMLQFLISEGDAAFTIFDIYYTLKGRYVLYSGRTSDIGNLILMLSNLPGRSYTSGISFDGSSYFRVLIDSGSIRAYRVKGEESLFSVKVWRL</sequence>
<evidence type="ECO:0000313" key="1">
    <source>
        <dbReference type="EMBL" id="AMM53607.1"/>
    </source>
</evidence>
<dbReference type="Proteomes" id="UP000070587">
    <property type="component" value="Chromosome"/>
</dbReference>
<accession>A0A127B8U4</accession>